<dbReference type="AlphaFoldDB" id="A0AAD5WLP4"/>
<dbReference type="Proteomes" id="UP001196413">
    <property type="component" value="Unassembled WGS sequence"/>
</dbReference>
<reference evidence="2" key="1">
    <citation type="submission" date="2021-06" db="EMBL/GenBank/DDBJ databases">
        <title>Parelaphostrongylus tenuis whole genome reference sequence.</title>
        <authorList>
            <person name="Garwood T.J."/>
            <person name="Larsen P.A."/>
            <person name="Fountain-Jones N.M."/>
            <person name="Garbe J.R."/>
            <person name="Macchietto M.G."/>
            <person name="Kania S.A."/>
            <person name="Gerhold R.W."/>
            <person name="Richards J.E."/>
            <person name="Wolf T.M."/>
        </authorList>
    </citation>
    <scope>NUCLEOTIDE SEQUENCE</scope>
    <source>
        <strain evidence="2">MNPRO001-30</strain>
        <tissue evidence="2">Meninges</tissue>
    </source>
</reference>
<organism evidence="2 3">
    <name type="scientific">Parelaphostrongylus tenuis</name>
    <name type="common">Meningeal worm</name>
    <dbReference type="NCBI Taxonomy" id="148309"/>
    <lineage>
        <taxon>Eukaryota</taxon>
        <taxon>Metazoa</taxon>
        <taxon>Ecdysozoa</taxon>
        <taxon>Nematoda</taxon>
        <taxon>Chromadorea</taxon>
        <taxon>Rhabditida</taxon>
        <taxon>Rhabditina</taxon>
        <taxon>Rhabditomorpha</taxon>
        <taxon>Strongyloidea</taxon>
        <taxon>Metastrongylidae</taxon>
        <taxon>Parelaphostrongylus</taxon>
    </lineage>
</organism>
<evidence type="ECO:0000256" key="1">
    <source>
        <dbReference type="SAM" id="SignalP"/>
    </source>
</evidence>
<protein>
    <submittedName>
        <fullName evidence="2">Uncharacterized protein</fullName>
    </submittedName>
</protein>
<keyword evidence="1" id="KW-0732">Signal</keyword>
<comment type="caution">
    <text evidence="2">The sequence shown here is derived from an EMBL/GenBank/DDBJ whole genome shotgun (WGS) entry which is preliminary data.</text>
</comment>
<evidence type="ECO:0000313" key="2">
    <source>
        <dbReference type="EMBL" id="KAJ1374300.1"/>
    </source>
</evidence>
<feature type="signal peptide" evidence="1">
    <location>
        <begin position="1"/>
        <end position="18"/>
    </location>
</feature>
<feature type="chain" id="PRO_5042102387" evidence="1">
    <location>
        <begin position="19"/>
        <end position="80"/>
    </location>
</feature>
<dbReference type="EMBL" id="JAHQIW010007444">
    <property type="protein sequence ID" value="KAJ1374300.1"/>
    <property type="molecule type" value="Genomic_DNA"/>
</dbReference>
<name>A0AAD5WLP4_PARTN</name>
<proteinExistence type="predicted"/>
<sequence>MAKKQLILFLTTFATAAAMCLTAKCNSEAFTVHARKVEGLSSFEPAMKNKIVTSSRFWGKRAILTQQQQHADSIRWGKTA</sequence>
<accession>A0AAD5WLP4</accession>
<gene>
    <name evidence="2" type="ORF">KIN20_036962</name>
</gene>
<evidence type="ECO:0000313" key="3">
    <source>
        <dbReference type="Proteomes" id="UP001196413"/>
    </source>
</evidence>
<keyword evidence="3" id="KW-1185">Reference proteome</keyword>